<dbReference type="EMBL" id="JACVVK020000004">
    <property type="protein sequence ID" value="KAK7507687.1"/>
    <property type="molecule type" value="Genomic_DNA"/>
</dbReference>
<evidence type="ECO:0000256" key="3">
    <source>
        <dbReference type="ARBA" id="ARBA00038329"/>
    </source>
</evidence>
<proteinExistence type="inferred from homology"/>
<keyword evidence="6" id="KW-1185">Reference proteome</keyword>
<name>A0ABD0M8J7_9CAEN</name>
<dbReference type="GO" id="GO:0003677">
    <property type="term" value="F:DNA binding"/>
    <property type="evidence" value="ECO:0007669"/>
    <property type="project" value="UniProtKB-KW"/>
</dbReference>
<comment type="caution">
    <text evidence="5">The sequence shown here is derived from an EMBL/GenBank/DDBJ whole genome shotgun (WGS) entry which is preliminary data.</text>
</comment>
<evidence type="ECO:0000256" key="1">
    <source>
        <dbReference type="ARBA" id="ARBA00023125"/>
    </source>
</evidence>
<feature type="domain" description="MEIOB-like N-terminal" evidence="4">
    <location>
        <begin position="328"/>
        <end position="451"/>
    </location>
</feature>
<evidence type="ECO:0000313" key="5">
    <source>
        <dbReference type="EMBL" id="KAK7507687.1"/>
    </source>
</evidence>
<dbReference type="Gene3D" id="2.40.50.140">
    <property type="entry name" value="Nucleic acid-binding proteins"/>
    <property type="match status" value="3"/>
</dbReference>
<dbReference type="InterPro" id="IPR012340">
    <property type="entry name" value="NA-bd_OB-fold"/>
</dbReference>
<evidence type="ECO:0000256" key="2">
    <source>
        <dbReference type="ARBA" id="ARBA00023254"/>
    </source>
</evidence>
<dbReference type="SUPFAM" id="SSF50249">
    <property type="entry name" value="Nucleic acid-binding proteins"/>
    <property type="match status" value="2"/>
</dbReference>
<dbReference type="FunFam" id="2.40.50.140:FF:000171">
    <property type="entry name" value="meiosis-specific with OB domain-containing protein isoform X1"/>
    <property type="match status" value="1"/>
</dbReference>
<dbReference type="Pfam" id="PF24903">
    <property type="entry name" value="OB_MEIOB_N"/>
    <property type="match status" value="1"/>
</dbReference>
<dbReference type="InterPro" id="IPR056880">
    <property type="entry name" value="OB_MEIOB_N"/>
</dbReference>
<dbReference type="GO" id="GO:0051321">
    <property type="term" value="P:meiotic cell cycle"/>
    <property type="evidence" value="ECO:0007669"/>
    <property type="project" value="UniProtKB-KW"/>
</dbReference>
<dbReference type="InterPro" id="IPR052469">
    <property type="entry name" value="MEIOB"/>
</dbReference>
<evidence type="ECO:0000313" key="6">
    <source>
        <dbReference type="Proteomes" id="UP001519460"/>
    </source>
</evidence>
<gene>
    <name evidence="5" type="ORF">BaRGS_00001622</name>
</gene>
<protein>
    <recommendedName>
        <fullName evidence="4">MEIOB-like N-terminal domain-containing protein</fullName>
    </recommendedName>
</protein>
<evidence type="ECO:0000259" key="4">
    <source>
        <dbReference type="Pfam" id="PF24903"/>
    </source>
</evidence>
<dbReference type="PANTHER" id="PTHR21166:SF2">
    <property type="entry name" value="CELL DIVISION CONTROL PROTEIN 24 OB DOMAIN-CONTAINING PROTEIN-RELATED"/>
    <property type="match status" value="1"/>
</dbReference>
<dbReference type="Proteomes" id="UP001519460">
    <property type="component" value="Unassembled WGS sequence"/>
</dbReference>
<comment type="similarity">
    <text evidence="3">Belongs to the MEIOB family.</text>
</comment>
<accession>A0ABD0M8J7</accession>
<keyword evidence="1" id="KW-0238">DNA-binding</keyword>
<dbReference type="AlphaFoldDB" id="A0ABD0M8J7"/>
<organism evidence="5 6">
    <name type="scientific">Batillaria attramentaria</name>
    <dbReference type="NCBI Taxonomy" id="370345"/>
    <lineage>
        <taxon>Eukaryota</taxon>
        <taxon>Metazoa</taxon>
        <taxon>Spiralia</taxon>
        <taxon>Lophotrochozoa</taxon>
        <taxon>Mollusca</taxon>
        <taxon>Gastropoda</taxon>
        <taxon>Caenogastropoda</taxon>
        <taxon>Sorbeoconcha</taxon>
        <taxon>Cerithioidea</taxon>
        <taxon>Batillariidae</taxon>
        <taxon>Batillaria</taxon>
    </lineage>
</organism>
<reference evidence="5 6" key="1">
    <citation type="journal article" date="2023" name="Sci. Data">
        <title>Genome assembly of the Korean intertidal mud-creeper Batillaria attramentaria.</title>
        <authorList>
            <person name="Patra A.K."/>
            <person name="Ho P.T."/>
            <person name="Jun S."/>
            <person name="Lee S.J."/>
            <person name="Kim Y."/>
            <person name="Won Y.J."/>
        </authorList>
    </citation>
    <scope>NUCLEOTIDE SEQUENCE [LARGE SCALE GENOMIC DNA]</scope>
    <source>
        <strain evidence="5">Wonlab-2016</strain>
    </source>
</reference>
<keyword evidence="2" id="KW-0469">Meiosis</keyword>
<sequence>MPEVKMEEEPPKWMSFESGATPLQPCLLQEYLKVCRAVVDFRDTVGKVLMEKGLTMMSNKIAMISADVSSAVSLNVRSLNQDKAQKLTAVILSILAGITEIISSISTGSLEQDSTAIPTSATYQEGCPDQFQTEACELTCVPVSESSAPSLSSNELGAPGTPLKSFADDRADLVYVDHADNSCDASDAFDSAGAGNDWVDPDIVCNTQPEFIEDGLCKDSRYCLGDDKASSDCMDRVGESTKMPEQPVSQTLDGSEVTTDRDITKDYFKSDQCPGQPHLSRVQQVLPTETEDTDPENVGENEAVMEIKTEIKDNSLTEESSPQRETLLDDMTLTGVIIAKEQQRSVFSKKNMGTERHLVAFTVRDSPSCFVNVTCWGSLDFISNINNFQIGDIVVLTNAQVQQKSNHQNDEKFKPWTPVPFQLSVSENHGSVDVYTGWDAASYTSFLSLPIRPSNDYYTLEDITISGAALQGEHINILAAIKKVGQIRYLTTKTGKQTKKCDVVLFDDTCPAFFLDLWENHTDVALLWTPFETVIFAADVKITHNSFKSCMVATTDSKTIFITDPDTQESRCLYQFLKTQDPAALEIDYDLPMNDVDPDLSSIKEVFTVEQLKQKQASMAAENTSTTHYGIMYAVLTTFNVDAENMSVVRNVCGKCKRQVGDHGTCINAECQLDTAVGMLGANGNAAVTTEYNIPVAFSDHTGTVSFCHLQQPVAESLLGCQASAFLSLSDSQRTDIKWHYLLERCRTIFKVPVKNAF</sequence>
<dbReference type="PANTHER" id="PTHR21166">
    <property type="entry name" value="CELL DIVISION CONTROL PROTEIN 24 OB DOMAIN-CONTAINING PROTEIN-RELATED"/>
    <property type="match status" value="1"/>
</dbReference>